<feature type="non-terminal residue" evidence="3">
    <location>
        <position position="1"/>
    </location>
</feature>
<evidence type="ECO:0000256" key="2">
    <source>
        <dbReference type="SAM" id="MobiDB-lite"/>
    </source>
</evidence>
<keyword evidence="4" id="KW-1185">Reference proteome</keyword>
<name>A0A843VKS4_COLES</name>
<accession>A0A843VKS4</accession>
<dbReference type="EMBL" id="NMUH01001396">
    <property type="protein sequence ID" value="MQL91959.1"/>
    <property type="molecule type" value="Genomic_DNA"/>
</dbReference>
<protein>
    <submittedName>
        <fullName evidence="3">Uncharacterized protein</fullName>
    </submittedName>
</protein>
<feature type="region of interest" description="Disordered" evidence="2">
    <location>
        <begin position="262"/>
        <end position="354"/>
    </location>
</feature>
<comment type="caution">
    <text evidence="3">The sequence shown here is derived from an EMBL/GenBank/DDBJ whole genome shotgun (WGS) entry which is preliminary data.</text>
</comment>
<feature type="coiled-coil region" evidence="1">
    <location>
        <begin position="197"/>
        <end position="238"/>
    </location>
</feature>
<gene>
    <name evidence="3" type="ORF">Taro_024574</name>
</gene>
<dbReference type="AlphaFoldDB" id="A0A843VKS4"/>
<feature type="compositionally biased region" description="Low complexity" evidence="2">
    <location>
        <begin position="332"/>
        <end position="350"/>
    </location>
</feature>
<proteinExistence type="predicted"/>
<reference evidence="3" key="1">
    <citation type="submission" date="2017-07" db="EMBL/GenBank/DDBJ databases">
        <title>Taro Niue Genome Assembly and Annotation.</title>
        <authorList>
            <person name="Atibalentja N."/>
            <person name="Keating K."/>
            <person name="Fields C.J."/>
        </authorList>
    </citation>
    <scope>NUCLEOTIDE SEQUENCE</scope>
    <source>
        <strain evidence="3">Niue_2</strain>
        <tissue evidence="3">Leaf</tissue>
    </source>
</reference>
<keyword evidence="1" id="KW-0175">Coiled coil</keyword>
<evidence type="ECO:0000313" key="4">
    <source>
        <dbReference type="Proteomes" id="UP000652761"/>
    </source>
</evidence>
<evidence type="ECO:0000313" key="3">
    <source>
        <dbReference type="EMBL" id="MQL91959.1"/>
    </source>
</evidence>
<feature type="compositionally biased region" description="Polar residues" evidence="2">
    <location>
        <begin position="294"/>
        <end position="314"/>
    </location>
</feature>
<sequence length="435" mass="49784">MQKMCRHTHQWCRHNNTDSKAKCVKMLRLCRHESRVCRHELQFFRNQSTQVDTLSEQVDTRPSSQNSQFEELGQQVDTLPEQVDTGPSSQNSIFHILDSVSTPPPGQVDTLREVFILKWMGATCQPRPMGINLGSCALIPKRYLWTLLGIKGPLLALHPRKRDPTKTLRASRKFLVAARGCLPPLLSCASRRPILTNPSASQEFKNLTEKLEIEKQEKQQKIEEIITLKNQLKEREEVIQTFTKGQDNLEALLGSNMTTTSHGLGFNKKKSTKDKSGEKNGKAPLIKFVKGPNLENTEIQQTANETLNKTPNKAKTQKQKKTIRSTQSPDRSTCSTSKITNNSTKNSNKNLKNKTKVKEMIHKKPWTSKTTVQDNWTNPWSQWYENPCWYHPQFYYPNFLMKRGSRMELVKTTCVKIAIPNVSLSRTMGEDSYVL</sequence>
<dbReference type="Proteomes" id="UP000652761">
    <property type="component" value="Unassembled WGS sequence"/>
</dbReference>
<evidence type="ECO:0000256" key="1">
    <source>
        <dbReference type="SAM" id="Coils"/>
    </source>
</evidence>
<organism evidence="3 4">
    <name type="scientific">Colocasia esculenta</name>
    <name type="common">Wild taro</name>
    <name type="synonym">Arum esculentum</name>
    <dbReference type="NCBI Taxonomy" id="4460"/>
    <lineage>
        <taxon>Eukaryota</taxon>
        <taxon>Viridiplantae</taxon>
        <taxon>Streptophyta</taxon>
        <taxon>Embryophyta</taxon>
        <taxon>Tracheophyta</taxon>
        <taxon>Spermatophyta</taxon>
        <taxon>Magnoliopsida</taxon>
        <taxon>Liliopsida</taxon>
        <taxon>Araceae</taxon>
        <taxon>Aroideae</taxon>
        <taxon>Colocasieae</taxon>
        <taxon>Colocasia</taxon>
    </lineage>
</organism>